<dbReference type="Proteomes" id="UP000050525">
    <property type="component" value="Unassembled WGS sequence"/>
</dbReference>
<dbReference type="AlphaFoldDB" id="A0A151N4I8"/>
<evidence type="ECO:0000313" key="2">
    <source>
        <dbReference type="Proteomes" id="UP000050525"/>
    </source>
</evidence>
<name>A0A151N4I8_ALLMI</name>
<proteinExistence type="predicted"/>
<protein>
    <submittedName>
        <fullName evidence="1">Kinase suppressor of Ras 1 isoform D</fullName>
    </submittedName>
</protein>
<reference evidence="1 2" key="1">
    <citation type="journal article" date="2012" name="Genome Biol.">
        <title>Sequencing three crocodilian genomes to illuminate the evolution of archosaurs and amniotes.</title>
        <authorList>
            <person name="St John J.A."/>
            <person name="Braun E.L."/>
            <person name="Isberg S.R."/>
            <person name="Miles L.G."/>
            <person name="Chong A.Y."/>
            <person name="Gongora J."/>
            <person name="Dalzell P."/>
            <person name="Moran C."/>
            <person name="Bed'hom B."/>
            <person name="Abzhanov A."/>
            <person name="Burgess S.C."/>
            <person name="Cooksey A.M."/>
            <person name="Castoe T.A."/>
            <person name="Crawford N.G."/>
            <person name="Densmore L.D."/>
            <person name="Drew J.C."/>
            <person name="Edwards S.V."/>
            <person name="Faircloth B.C."/>
            <person name="Fujita M.K."/>
            <person name="Greenwold M.J."/>
            <person name="Hoffmann F.G."/>
            <person name="Howard J.M."/>
            <person name="Iguchi T."/>
            <person name="Janes D.E."/>
            <person name="Khan S.Y."/>
            <person name="Kohno S."/>
            <person name="de Koning A.J."/>
            <person name="Lance S.L."/>
            <person name="McCarthy F.M."/>
            <person name="McCormack J.E."/>
            <person name="Merchant M.E."/>
            <person name="Peterson D.G."/>
            <person name="Pollock D.D."/>
            <person name="Pourmand N."/>
            <person name="Raney B.J."/>
            <person name="Roessler K.A."/>
            <person name="Sanford J.R."/>
            <person name="Sawyer R.H."/>
            <person name="Schmidt C.J."/>
            <person name="Triplett E.W."/>
            <person name="Tuberville T.D."/>
            <person name="Venegas-Anaya M."/>
            <person name="Howard J.T."/>
            <person name="Jarvis E.D."/>
            <person name="Guillette L.J.Jr."/>
            <person name="Glenn T.C."/>
            <person name="Green R.E."/>
            <person name="Ray D.A."/>
        </authorList>
    </citation>
    <scope>NUCLEOTIDE SEQUENCE [LARGE SCALE GENOMIC DNA]</scope>
    <source>
        <strain evidence="1">KSC_2009_1</strain>
    </source>
</reference>
<keyword evidence="1" id="KW-0808">Transferase</keyword>
<organism evidence="1 2">
    <name type="scientific">Alligator mississippiensis</name>
    <name type="common">American alligator</name>
    <dbReference type="NCBI Taxonomy" id="8496"/>
    <lineage>
        <taxon>Eukaryota</taxon>
        <taxon>Metazoa</taxon>
        <taxon>Chordata</taxon>
        <taxon>Craniata</taxon>
        <taxon>Vertebrata</taxon>
        <taxon>Euteleostomi</taxon>
        <taxon>Archelosauria</taxon>
        <taxon>Archosauria</taxon>
        <taxon>Crocodylia</taxon>
        <taxon>Alligatoridae</taxon>
        <taxon>Alligatorinae</taxon>
        <taxon>Alligator</taxon>
    </lineage>
</organism>
<keyword evidence="2" id="KW-1185">Reference proteome</keyword>
<gene>
    <name evidence="1" type="primary">KSR1</name>
    <name evidence="1" type="ORF">Y1Q_0022823</name>
</gene>
<dbReference type="EMBL" id="AKHW03004053">
    <property type="protein sequence ID" value="KYO31743.1"/>
    <property type="molecule type" value="Genomic_DNA"/>
</dbReference>
<keyword evidence="1" id="KW-0418">Kinase</keyword>
<evidence type="ECO:0000313" key="1">
    <source>
        <dbReference type="EMBL" id="KYO31743.1"/>
    </source>
</evidence>
<dbReference type="GO" id="GO:0016301">
    <property type="term" value="F:kinase activity"/>
    <property type="evidence" value="ECO:0007669"/>
    <property type="project" value="UniProtKB-KW"/>
</dbReference>
<accession>A0A151N4I8</accession>
<sequence length="84" mass="9258">MGAKKKNKPLNLKIHNSVGSCENIPAQRSPLLSERSLRSFFVGYPPFLPSTPPVQTEATISARELDDDGRSWRLHDAAFSASYG</sequence>
<comment type="caution">
    <text evidence="1">The sequence shown here is derived from an EMBL/GenBank/DDBJ whole genome shotgun (WGS) entry which is preliminary data.</text>
</comment>